<evidence type="ECO:0000313" key="2">
    <source>
        <dbReference type="EMBL" id="EGX53958.1"/>
    </source>
</evidence>
<dbReference type="RefSeq" id="XP_011117568.1">
    <property type="nucleotide sequence ID" value="XM_011119266.1"/>
</dbReference>
<sequence length="444" mass="47970">MEGISSYGRPMSAAARAAAMRVKMAGAGVRVTGSLPGAGPSSLTGPTYLAALEKLTTTTEKWLESIEKLREAAVKQQKRAKPEDPASSDERVHKTPLYKLAARKKQAEDVVMKEASRILAEDDSGKSVGSNERIRPGTPTNMPKIVEPPSDIKSSGPISPPARKLDNLDIQSQSRSQPQPQPQPQPPKPDLADVMNVDSSAPNIPRIVTPALDSPSTGLFRPPVTAQTSVASIPPTTPPTLVTPPLATAGEVHLTKEPVLAAAAVSSDIAAPVPLPLPLRTKPSANSLKTDTSVKSSDALSTSAAKKRRLSAKTILESLMEKKSRNPIWYDGEIQKIFTDMVFEMSQQIQSMKREGRIVMFAKDPACRNLLVSMDNMLQKSLRIVEVSSFLFLKGKPDVNQVETLKTDLQKSLKAVEEFKNSGWTMSGNDDDDDDDSDSENDDE</sequence>
<dbReference type="AlphaFoldDB" id="G1WZA6"/>
<evidence type="ECO:0000256" key="1">
    <source>
        <dbReference type="SAM" id="MobiDB-lite"/>
    </source>
</evidence>
<organism evidence="2 3">
    <name type="scientific">Arthrobotrys oligospora (strain ATCC 24927 / CBS 115.81 / DSM 1491)</name>
    <name type="common">Nematode-trapping fungus</name>
    <name type="synonym">Didymozoophaga oligospora</name>
    <dbReference type="NCBI Taxonomy" id="756982"/>
    <lineage>
        <taxon>Eukaryota</taxon>
        <taxon>Fungi</taxon>
        <taxon>Dikarya</taxon>
        <taxon>Ascomycota</taxon>
        <taxon>Pezizomycotina</taxon>
        <taxon>Orbiliomycetes</taxon>
        <taxon>Orbiliales</taxon>
        <taxon>Orbiliaceae</taxon>
        <taxon>Orbilia</taxon>
        <taxon>Orbilia oligospora</taxon>
    </lineage>
</organism>
<protein>
    <submittedName>
        <fullName evidence="2">Uncharacterized protein</fullName>
    </submittedName>
</protein>
<dbReference type="InParanoid" id="G1WZA6"/>
<dbReference type="Proteomes" id="UP000008784">
    <property type="component" value="Unassembled WGS sequence"/>
</dbReference>
<feature type="region of interest" description="Disordered" evidence="1">
    <location>
        <begin position="72"/>
        <end position="204"/>
    </location>
</feature>
<dbReference type="GeneID" id="22888512"/>
<feature type="region of interest" description="Disordered" evidence="1">
    <location>
        <begin position="422"/>
        <end position="444"/>
    </location>
</feature>
<keyword evidence="3" id="KW-1185">Reference proteome</keyword>
<feature type="compositionally biased region" description="Polar residues" evidence="1">
    <location>
        <begin position="283"/>
        <end position="304"/>
    </location>
</feature>
<feature type="compositionally biased region" description="Basic and acidic residues" evidence="1">
    <location>
        <begin position="105"/>
        <end position="125"/>
    </location>
</feature>
<comment type="caution">
    <text evidence="2">The sequence shown here is derived from an EMBL/GenBank/DDBJ whole genome shotgun (WGS) entry which is preliminary data.</text>
</comment>
<gene>
    <name evidence="2" type="ORF">AOL_s00004g617</name>
</gene>
<feature type="compositionally biased region" description="Pro residues" evidence="1">
    <location>
        <begin position="179"/>
        <end position="189"/>
    </location>
</feature>
<accession>G1WZA6</accession>
<dbReference type="OMA" id="DMVFEMS"/>
<feature type="region of interest" description="Disordered" evidence="1">
    <location>
        <begin position="281"/>
        <end position="305"/>
    </location>
</feature>
<feature type="compositionally biased region" description="Basic and acidic residues" evidence="1">
    <location>
        <begin position="80"/>
        <end position="93"/>
    </location>
</feature>
<dbReference type="HOGENOM" id="CLU_652151_0_0_1"/>
<dbReference type="EMBL" id="ADOT01000006">
    <property type="protein sequence ID" value="EGX53958.1"/>
    <property type="molecule type" value="Genomic_DNA"/>
</dbReference>
<name>G1WZA6_ARTOA</name>
<dbReference type="OrthoDB" id="5376796at2759"/>
<reference evidence="2 3" key="1">
    <citation type="journal article" date="2011" name="PLoS Pathog.">
        <title>Genomic and proteomic analyses of the fungus Arthrobotrys oligospora provide insights into nematode-trap formation.</title>
        <authorList>
            <person name="Yang J."/>
            <person name="Wang L."/>
            <person name="Ji X."/>
            <person name="Feng Y."/>
            <person name="Li X."/>
            <person name="Zou C."/>
            <person name="Xu J."/>
            <person name="Ren Y."/>
            <person name="Mi Q."/>
            <person name="Wu J."/>
            <person name="Liu S."/>
            <person name="Liu Y."/>
            <person name="Huang X."/>
            <person name="Wang H."/>
            <person name="Niu X."/>
            <person name="Li J."/>
            <person name="Liang L."/>
            <person name="Luo Y."/>
            <person name="Ji K."/>
            <person name="Zhou W."/>
            <person name="Yu Z."/>
            <person name="Li G."/>
            <person name="Liu Y."/>
            <person name="Li L."/>
            <person name="Qiao M."/>
            <person name="Feng L."/>
            <person name="Zhang K.-Q."/>
        </authorList>
    </citation>
    <scope>NUCLEOTIDE SEQUENCE [LARGE SCALE GENOMIC DNA]</scope>
    <source>
        <strain evidence="3">ATCC 24927 / CBS 115.81 / DSM 1491</strain>
    </source>
</reference>
<evidence type="ECO:0000313" key="3">
    <source>
        <dbReference type="Proteomes" id="UP000008784"/>
    </source>
</evidence>
<feature type="compositionally biased region" description="Acidic residues" evidence="1">
    <location>
        <begin position="429"/>
        <end position="444"/>
    </location>
</feature>
<proteinExistence type="predicted"/>